<evidence type="ECO:0000259" key="5">
    <source>
        <dbReference type="SMART" id="SM00797"/>
    </source>
</evidence>
<organism evidence="6 7">
    <name type="scientific">Izhakiella australiensis</name>
    <dbReference type="NCBI Taxonomy" id="1926881"/>
    <lineage>
        <taxon>Bacteria</taxon>
        <taxon>Pseudomonadati</taxon>
        <taxon>Pseudomonadota</taxon>
        <taxon>Gammaproteobacteria</taxon>
        <taxon>Enterobacterales</taxon>
        <taxon>Erwiniaceae</taxon>
        <taxon>Izhakiella</taxon>
    </lineage>
</organism>
<keyword evidence="1" id="KW-0547">Nucleotide-binding</keyword>
<keyword evidence="3" id="KW-0067">ATP-binding</keyword>
<dbReference type="PANTHER" id="PTHR43309">
    <property type="entry name" value="5-OXOPROLINASE SUBUNIT C"/>
    <property type="match status" value="1"/>
</dbReference>
<protein>
    <submittedName>
        <fullName evidence="6">Allophanate hydrolase</fullName>
    </submittedName>
</protein>
<dbReference type="STRING" id="1926881.BTJ39_09605"/>
<dbReference type="Gene3D" id="3.30.1360.40">
    <property type="match status" value="1"/>
</dbReference>
<dbReference type="InterPro" id="IPR003833">
    <property type="entry name" value="CT_C_D"/>
</dbReference>
<dbReference type="GO" id="GO:0005524">
    <property type="term" value="F:ATP binding"/>
    <property type="evidence" value="ECO:0007669"/>
    <property type="project" value="UniProtKB-KW"/>
</dbReference>
<dbReference type="Pfam" id="PF02626">
    <property type="entry name" value="CT_A_B"/>
    <property type="match status" value="1"/>
</dbReference>
<dbReference type="Gene3D" id="2.40.100.10">
    <property type="entry name" value="Cyclophilin-like"/>
    <property type="match status" value="2"/>
</dbReference>
<dbReference type="OrthoDB" id="9768696at2"/>
<keyword evidence="7" id="KW-1185">Reference proteome</keyword>
<proteinExistence type="predicted"/>
<dbReference type="SMART" id="SM00796">
    <property type="entry name" value="AHS1"/>
    <property type="match status" value="1"/>
</dbReference>
<dbReference type="InterPro" id="IPR029000">
    <property type="entry name" value="Cyclophilin-like_dom_sf"/>
</dbReference>
<dbReference type="SUPFAM" id="SSF160467">
    <property type="entry name" value="PH0987 N-terminal domain-like"/>
    <property type="match status" value="1"/>
</dbReference>
<evidence type="ECO:0000313" key="6">
    <source>
        <dbReference type="EMBL" id="OON40142.1"/>
    </source>
</evidence>
<evidence type="ECO:0000313" key="7">
    <source>
        <dbReference type="Proteomes" id="UP000190667"/>
    </source>
</evidence>
<dbReference type="PANTHER" id="PTHR43309:SF3">
    <property type="entry name" value="5-OXOPROLINASE SUBUNIT C"/>
    <property type="match status" value="1"/>
</dbReference>
<dbReference type="SUPFAM" id="SSF50891">
    <property type="entry name" value="Cyclophilin-like"/>
    <property type="match status" value="2"/>
</dbReference>
<reference evidence="6 7" key="1">
    <citation type="submission" date="2016-12" db="EMBL/GenBank/DDBJ databases">
        <title>Izhakiella australiana sp. nov. of genus Izhakiella isolated from Australian desert.</title>
        <authorList>
            <person name="Ji M."/>
        </authorList>
    </citation>
    <scope>NUCLEOTIDE SEQUENCE [LARGE SCALE GENOMIC DNA]</scope>
    <source>
        <strain evidence="6 7">D4N98</strain>
    </source>
</reference>
<dbReference type="Pfam" id="PF02682">
    <property type="entry name" value="CT_C_D"/>
    <property type="match status" value="1"/>
</dbReference>
<evidence type="ECO:0000256" key="1">
    <source>
        <dbReference type="ARBA" id="ARBA00022741"/>
    </source>
</evidence>
<feature type="domain" description="Carboxyltransferase" evidence="4">
    <location>
        <begin position="1"/>
        <end position="190"/>
    </location>
</feature>
<accession>A0A1S8YMI8</accession>
<gene>
    <name evidence="6" type="ORF">BTJ39_09605</name>
</gene>
<sequence length="533" mass="56383">MRFLPVNYDALLVELATLEETLALLDALQQASLEAIDEIIPAARTLLIRFQPQKMSAQHLVNTLSGWPLSARQHRVGEKVDIPLRYDGEDLPQVAELLGIEVAEVIRRHSETEFSVAFTGFAPGFAYLSGDSGLTVPRRASPRPRIPAGSVGLAGEFSGVYPKASPGGWQLIGSTRLAMWDLARATPALLQPGMRVRFHDESKRSFSLPAAFAAKVAGQPDGDATLKIVASGIQMLFQDEGRAGKAGQGVSTSGAVDRAALHSANRLVGNPGAAACLELLPGGVVIDILSDCLLALTGAGCAITLTTADQQRHRLSGWQPLALAAGDRLTLGAPQQGARCYLALRGGFVVTPVLDSCATDTLAQLGPAPVVQGDILLRRRSAALLPVALNETPAATLPVAGESVTLDVVMGPRTDWFTPQAVALLSQQSWRVTPLSSRIGLRLEGERVLSREQTAELPSEGARPGAIQVPANGQPVLFLADHPLTGGYPVIANVADWHLDLTGQLPPGVLVRFNPVMPFIPLTPEASAANERP</sequence>
<dbReference type="Proteomes" id="UP000190667">
    <property type="component" value="Unassembled WGS sequence"/>
</dbReference>
<dbReference type="InterPro" id="IPR003778">
    <property type="entry name" value="CT_A_B"/>
</dbReference>
<name>A0A1S8YMI8_9GAMM</name>
<dbReference type="SMART" id="SM00797">
    <property type="entry name" value="AHS2"/>
    <property type="match status" value="1"/>
</dbReference>
<comment type="caution">
    <text evidence="6">The sequence shown here is derived from an EMBL/GenBank/DDBJ whole genome shotgun (WGS) entry which is preliminary data.</text>
</comment>
<feature type="domain" description="Carboxyltransferase" evidence="5">
    <location>
        <begin position="247"/>
        <end position="533"/>
    </location>
</feature>
<evidence type="ECO:0000259" key="4">
    <source>
        <dbReference type="SMART" id="SM00796"/>
    </source>
</evidence>
<evidence type="ECO:0000256" key="3">
    <source>
        <dbReference type="ARBA" id="ARBA00022840"/>
    </source>
</evidence>
<evidence type="ECO:0000256" key="2">
    <source>
        <dbReference type="ARBA" id="ARBA00022801"/>
    </source>
</evidence>
<dbReference type="InterPro" id="IPR052708">
    <property type="entry name" value="PxpC"/>
</dbReference>
<dbReference type="EMBL" id="MRUL01000005">
    <property type="protein sequence ID" value="OON40142.1"/>
    <property type="molecule type" value="Genomic_DNA"/>
</dbReference>
<dbReference type="RefSeq" id="WP_078002471.1">
    <property type="nucleotide sequence ID" value="NZ_MRUL01000005.1"/>
</dbReference>
<keyword evidence="2 6" id="KW-0378">Hydrolase</keyword>
<dbReference type="AlphaFoldDB" id="A0A1S8YMI8"/>
<dbReference type="GO" id="GO:0016787">
    <property type="term" value="F:hydrolase activity"/>
    <property type="evidence" value="ECO:0007669"/>
    <property type="project" value="UniProtKB-KW"/>
</dbReference>